<sequence length="109" mass="11778">MTALRSGSGRAFIGPEVLVTRMPILRFEAADTTERTQIGEGLVRFAVKAGRLETGREEGRYFLQHADGCGVDGERIRPGDPFAFDTDTGEILCVGHAAERAASQRPTAN</sequence>
<dbReference type="Proteomes" id="UP000199062">
    <property type="component" value="Unassembled WGS sequence"/>
</dbReference>
<protein>
    <recommendedName>
        <fullName evidence="1">DUF8075 domain-containing protein</fullName>
    </recommendedName>
</protein>
<name>A0A1I6L6T8_9EURY</name>
<feature type="domain" description="DUF8075" evidence="1">
    <location>
        <begin position="22"/>
        <end position="102"/>
    </location>
</feature>
<dbReference type="InterPro" id="IPR058388">
    <property type="entry name" value="DUF8075"/>
</dbReference>
<accession>A0A1I6L6T8</accession>
<dbReference type="EMBL" id="FOZK01000002">
    <property type="protein sequence ID" value="SFR99213.1"/>
    <property type="molecule type" value="Genomic_DNA"/>
</dbReference>
<reference evidence="2 3" key="1">
    <citation type="submission" date="2016-10" db="EMBL/GenBank/DDBJ databases">
        <authorList>
            <person name="de Groot N.N."/>
        </authorList>
    </citation>
    <scope>NUCLEOTIDE SEQUENCE [LARGE SCALE GENOMIC DNA]</scope>
    <source>
        <strain evidence="2 3">CGMCC 1.10457</strain>
    </source>
</reference>
<proteinExistence type="predicted"/>
<evidence type="ECO:0000259" key="1">
    <source>
        <dbReference type="Pfam" id="PF26276"/>
    </source>
</evidence>
<dbReference type="Pfam" id="PF26276">
    <property type="entry name" value="DUF8075"/>
    <property type="match status" value="1"/>
</dbReference>
<dbReference type="STRING" id="767519.SAMN05216559_2171"/>
<organism evidence="2 3">
    <name type="scientific">Halomicrobium zhouii</name>
    <dbReference type="NCBI Taxonomy" id="767519"/>
    <lineage>
        <taxon>Archaea</taxon>
        <taxon>Methanobacteriati</taxon>
        <taxon>Methanobacteriota</taxon>
        <taxon>Stenosarchaea group</taxon>
        <taxon>Halobacteria</taxon>
        <taxon>Halobacteriales</taxon>
        <taxon>Haloarculaceae</taxon>
        <taxon>Halomicrobium</taxon>
    </lineage>
</organism>
<dbReference type="AlphaFoldDB" id="A0A1I6L6T8"/>
<keyword evidence="3" id="KW-1185">Reference proteome</keyword>
<evidence type="ECO:0000313" key="2">
    <source>
        <dbReference type="EMBL" id="SFR99213.1"/>
    </source>
</evidence>
<gene>
    <name evidence="2" type="ORF">SAMN05216559_2171</name>
</gene>
<evidence type="ECO:0000313" key="3">
    <source>
        <dbReference type="Proteomes" id="UP000199062"/>
    </source>
</evidence>